<organism evidence="2 3">
    <name type="scientific">Natronolimnobius baerhuensis</name>
    <dbReference type="NCBI Taxonomy" id="253108"/>
    <lineage>
        <taxon>Archaea</taxon>
        <taxon>Methanobacteriati</taxon>
        <taxon>Methanobacteriota</taxon>
        <taxon>Stenosarchaea group</taxon>
        <taxon>Halobacteria</taxon>
        <taxon>Halobacteriales</taxon>
        <taxon>Natrialbaceae</taxon>
        <taxon>Natronolimnobius</taxon>
    </lineage>
</organism>
<dbReference type="RefSeq" id="WP_054863241.1">
    <property type="nucleotide sequence ID" value="NZ_MWPH01000001.1"/>
</dbReference>
<feature type="transmembrane region" description="Helical" evidence="1">
    <location>
        <begin position="98"/>
        <end position="117"/>
    </location>
</feature>
<name>A0A202EB33_9EURY</name>
<accession>A0A202EB33</accession>
<gene>
    <name evidence="2" type="ORF">B2G88_01325</name>
</gene>
<evidence type="ECO:0000313" key="3">
    <source>
        <dbReference type="Proteomes" id="UP000196084"/>
    </source>
</evidence>
<evidence type="ECO:0000256" key="1">
    <source>
        <dbReference type="SAM" id="Phobius"/>
    </source>
</evidence>
<proteinExistence type="predicted"/>
<protein>
    <submittedName>
        <fullName evidence="2">Uncharacterized protein</fullName>
    </submittedName>
</protein>
<keyword evidence="1" id="KW-0472">Membrane</keyword>
<comment type="caution">
    <text evidence="2">The sequence shown here is derived from an EMBL/GenBank/DDBJ whole genome shotgun (WGS) entry which is preliminary data.</text>
</comment>
<evidence type="ECO:0000313" key="2">
    <source>
        <dbReference type="EMBL" id="OVE85493.1"/>
    </source>
</evidence>
<feature type="transmembrane region" description="Helical" evidence="1">
    <location>
        <begin position="34"/>
        <end position="52"/>
    </location>
</feature>
<feature type="transmembrane region" description="Helical" evidence="1">
    <location>
        <begin position="7"/>
        <end position="28"/>
    </location>
</feature>
<dbReference type="OrthoDB" id="206114at2157"/>
<sequence>MSSFERTPGLGIVLGAVLVVIGIAAYVLSDFASVTALIPTIFGVVIAALGLVGRETDRQQIAGYGIGILALLGVLGSARGVSDVIALVTGGSVDSSVAAVAQGSMIVIGVVLLGAVARDILAD</sequence>
<keyword evidence="1" id="KW-1133">Transmembrane helix</keyword>
<feature type="transmembrane region" description="Helical" evidence="1">
    <location>
        <begin position="61"/>
        <end position="78"/>
    </location>
</feature>
<dbReference type="AlphaFoldDB" id="A0A202EB33"/>
<keyword evidence="3" id="KW-1185">Reference proteome</keyword>
<reference evidence="2 3" key="1">
    <citation type="submission" date="2017-02" db="EMBL/GenBank/DDBJ databases">
        <title>Natronthermophilus aegyptiacus gen. nov.,sp. nov., an aerobic, extremely halophilic alkalithermophilic archaeon isolated from the athalassohaline Wadi An Natrun, Egypt.</title>
        <authorList>
            <person name="Zhao B."/>
        </authorList>
    </citation>
    <scope>NUCLEOTIDE SEQUENCE [LARGE SCALE GENOMIC DNA]</scope>
    <source>
        <strain evidence="2 3">CGMCC 1.3597</strain>
    </source>
</reference>
<keyword evidence="1" id="KW-0812">Transmembrane</keyword>
<dbReference type="EMBL" id="MWPH01000001">
    <property type="protein sequence ID" value="OVE85493.1"/>
    <property type="molecule type" value="Genomic_DNA"/>
</dbReference>
<dbReference type="Proteomes" id="UP000196084">
    <property type="component" value="Unassembled WGS sequence"/>
</dbReference>